<sequence length="131" mass="15757">MDRPTFYKQRIEIVHAQNGEWTSQLNLNLDELTIYQNKLDEIKINKIDKNKEDDLNSLYEKIHLKRKEIEHLLLRIKANENEAVYSGQVHTRRISYEASDEYSEIEHELEQFILSFKDLKNDFLKFLNNDS</sequence>
<comment type="caution">
    <text evidence="1">The sequence shown here is derived from an EMBL/GenBank/DDBJ whole genome shotgun (WGS) entry which is preliminary data.</text>
</comment>
<dbReference type="RefSeq" id="WP_045464566.1">
    <property type="nucleotide sequence ID" value="NZ_BBLT01000005.1"/>
</dbReference>
<reference evidence="1 2" key="1">
    <citation type="submission" date="2014-09" db="EMBL/GenBank/DDBJ databases">
        <title>Sporocytophaga myxococcoides PG-01 genome sequencing.</title>
        <authorList>
            <person name="Liu L."/>
            <person name="Gao P.J."/>
            <person name="Chen G.J."/>
            <person name="Wang L.S."/>
        </authorList>
    </citation>
    <scope>NUCLEOTIDE SEQUENCE [LARGE SCALE GENOMIC DNA]</scope>
    <source>
        <strain evidence="1 2">PG-01</strain>
    </source>
</reference>
<dbReference type="Proteomes" id="UP000030185">
    <property type="component" value="Unassembled WGS sequence"/>
</dbReference>
<evidence type="ECO:0000313" key="2">
    <source>
        <dbReference type="Proteomes" id="UP000030185"/>
    </source>
</evidence>
<gene>
    <name evidence="1" type="ORF">MYP_2977</name>
</gene>
<name>A0A098LIB4_9BACT</name>
<accession>A0A098LIB4</accession>
<keyword evidence="2" id="KW-1185">Reference proteome</keyword>
<protein>
    <submittedName>
        <fullName evidence="1">Uncharacterized protein</fullName>
    </submittedName>
</protein>
<dbReference type="AlphaFoldDB" id="A0A098LIB4"/>
<organism evidence="1 2">
    <name type="scientific">Sporocytophaga myxococcoides</name>
    <dbReference type="NCBI Taxonomy" id="153721"/>
    <lineage>
        <taxon>Bacteria</taxon>
        <taxon>Pseudomonadati</taxon>
        <taxon>Bacteroidota</taxon>
        <taxon>Cytophagia</taxon>
        <taxon>Cytophagales</taxon>
        <taxon>Cytophagaceae</taxon>
        <taxon>Sporocytophaga</taxon>
    </lineage>
</organism>
<evidence type="ECO:0000313" key="1">
    <source>
        <dbReference type="EMBL" id="GAL85748.1"/>
    </source>
</evidence>
<dbReference type="EMBL" id="BBLT01000005">
    <property type="protein sequence ID" value="GAL85748.1"/>
    <property type="molecule type" value="Genomic_DNA"/>
</dbReference>
<proteinExistence type="predicted"/>